<evidence type="ECO:0000256" key="6">
    <source>
        <dbReference type="ARBA" id="ARBA00022989"/>
    </source>
</evidence>
<dbReference type="InterPro" id="IPR055348">
    <property type="entry name" value="DctQ"/>
</dbReference>
<protein>
    <recommendedName>
        <fullName evidence="9">TRAP transporter small permease protein</fullName>
    </recommendedName>
</protein>
<comment type="function">
    <text evidence="9">Part of the tripartite ATP-independent periplasmic (TRAP) transport system.</text>
</comment>
<dbReference type="InterPro" id="IPR007387">
    <property type="entry name" value="TRAP_DctQ"/>
</dbReference>
<feature type="transmembrane region" description="Helical" evidence="9">
    <location>
        <begin position="47"/>
        <end position="69"/>
    </location>
</feature>
<keyword evidence="3" id="KW-1003">Cell membrane</keyword>
<keyword evidence="12" id="KW-1185">Reference proteome</keyword>
<comment type="subunit">
    <text evidence="9">The complex comprises the extracytoplasmic solute receptor protein and the two transmembrane proteins.</text>
</comment>
<dbReference type="GO" id="GO:0005886">
    <property type="term" value="C:plasma membrane"/>
    <property type="evidence" value="ECO:0007669"/>
    <property type="project" value="UniProtKB-SubCell"/>
</dbReference>
<dbReference type="AlphaFoldDB" id="A0A516H2E8"/>
<feature type="domain" description="Tripartite ATP-independent periplasmic transporters DctQ component" evidence="10">
    <location>
        <begin position="27"/>
        <end position="156"/>
    </location>
</feature>
<reference evidence="11 12" key="1">
    <citation type="submission" date="2019-07" db="EMBL/GenBank/DDBJ databases">
        <title>Genome sequencing for Ferrovibrio sp. K5.</title>
        <authorList>
            <person name="Park S.-J."/>
        </authorList>
    </citation>
    <scope>NUCLEOTIDE SEQUENCE [LARGE SCALE GENOMIC DNA]</scope>
    <source>
        <strain evidence="11 12">K5</strain>
    </source>
</reference>
<dbReference type="RefSeq" id="WP_144068937.1">
    <property type="nucleotide sequence ID" value="NZ_CP041636.1"/>
</dbReference>
<dbReference type="PANTHER" id="PTHR35011">
    <property type="entry name" value="2,3-DIKETO-L-GULONATE TRAP TRANSPORTER SMALL PERMEASE PROTEIN YIAM"/>
    <property type="match status" value="1"/>
</dbReference>
<gene>
    <name evidence="11" type="ORF">FNB15_12055</name>
</gene>
<evidence type="ECO:0000313" key="12">
    <source>
        <dbReference type="Proteomes" id="UP000317496"/>
    </source>
</evidence>
<evidence type="ECO:0000259" key="10">
    <source>
        <dbReference type="Pfam" id="PF04290"/>
    </source>
</evidence>
<evidence type="ECO:0000256" key="2">
    <source>
        <dbReference type="ARBA" id="ARBA00022448"/>
    </source>
</evidence>
<dbReference type="GO" id="GO:0015740">
    <property type="term" value="P:C4-dicarboxylate transport"/>
    <property type="evidence" value="ECO:0007669"/>
    <property type="project" value="TreeGrafter"/>
</dbReference>
<evidence type="ECO:0000256" key="5">
    <source>
        <dbReference type="ARBA" id="ARBA00022692"/>
    </source>
</evidence>
<sequence>MLRWLTPINAWISRLCMYVAVAGLLGIVTVVTYQVFGRYVLNDTPTWAESLALVFVLYVTMFGAAVGVRDAGHIGLESILVMVMPERHRIWFEILIHVLVGIFGMVMGWNAWVLAESVMPYKIPNLGLSEGLNHIPLAMAGVLITLFSLEHILALIAGKEVRPSWH</sequence>
<dbReference type="GO" id="GO:0022857">
    <property type="term" value="F:transmembrane transporter activity"/>
    <property type="evidence" value="ECO:0007669"/>
    <property type="project" value="UniProtKB-UniRule"/>
</dbReference>
<dbReference type="EMBL" id="CP041636">
    <property type="protein sequence ID" value="QDO97956.1"/>
    <property type="molecule type" value="Genomic_DNA"/>
</dbReference>
<name>A0A516H2E8_9PROT</name>
<accession>A0A516H2E8</accession>
<dbReference type="OrthoDB" id="4964541at2"/>
<evidence type="ECO:0000256" key="1">
    <source>
        <dbReference type="ARBA" id="ARBA00004429"/>
    </source>
</evidence>
<keyword evidence="6 9" id="KW-1133">Transmembrane helix</keyword>
<dbReference type="Proteomes" id="UP000317496">
    <property type="component" value="Chromosome"/>
</dbReference>
<keyword evidence="4 9" id="KW-0997">Cell inner membrane</keyword>
<dbReference type="PANTHER" id="PTHR35011:SF11">
    <property type="entry name" value="TRAP TRANSPORTER SMALL PERMEASE PROTEIN"/>
    <property type="match status" value="1"/>
</dbReference>
<keyword evidence="5 9" id="KW-0812">Transmembrane</keyword>
<dbReference type="KEGG" id="fer:FNB15_12055"/>
<proteinExistence type="inferred from homology"/>
<organism evidence="11 12">
    <name type="scientific">Ferrovibrio terrae</name>
    <dbReference type="NCBI Taxonomy" id="2594003"/>
    <lineage>
        <taxon>Bacteria</taxon>
        <taxon>Pseudomonadati</taxon>
        <taxon>Pseudomonadota</taxon>
        <taxon>Alphaproteobacteria</taxon>
        <taxon>Rhodospirillales</taxon>
        <taxon>Rhodospirillaceae</taxon>
        <taxon>Ferrovibrio</taxon>
    </lineage>
</organism>
<comment type="similarity">
    <text evidence="8 9">Belongs to the TRAP transporter small permease family.</text>
</comment>
<feature type="transmembrane region" description="Helical" evidence="9">
    <location>
        <begin position="135"/>
        <end position="157"/>
    </location>
</feature>
<evidence type="ECO:0000256" key="4">
    <source>
        <dbReference type="ARBA" id="ARBA00022519"/>
    </source>
</evidence>
<feature type="transmembrane region" description="Helical" evidence="9">
    <location>
        <begin position="12"/>
        <end position="35"/>
    </location>
</feature>
<evidence type="ECO:0000313" key="11">
    <source>
        <dbReference type="EMBL" id="QDO97956.1"/>
    </source>
</evidence>
<keyword evidence="7 9" id="KW-0472">Membrane</keyword>
<keyword evidence="2 9" id="KW-0813">Transport</keyword>
<feature type="transmembrane region" description="Helical" evidence="9">
    <location>
        <begin position="90"/>
        <end position="115"/>
    </location>
</feature>
<evidence type="ECO:0000256" key="8">
    <source>
        <dbReference type="ARBA" id="ARBA00038436"/>
    </source>
</evidence>
<evidence type="ECO:0000256" key="7">
    <source>
        <dbReference type="ARBA" id="ARBA00023136"/>
    </source>
</evidence>
<comment type="subcellular location">
    <subcellularLocation>
        <location evidence="1 9">Cell inner membrane</location>
        <topology evidence="1 9">Multi-pass membrane protein</topology>
    </subcellularLocation>
</comment>
<evidence type="ECO:0000256" key="9">
    <source>
        <dbReference type="RuleBase" id="RU369079"/>
    </source>
</evidence>
<evidence type="ECO:0000256" key="3">
    <source>
        <dbReference type="ARBA" id="ARBA00022475"/>
    </source>
</evidence>
<dbReference type="Pfam" id="PF04290">
    <property type="entry name" value="DctQ"/>
    <property type="match status" value="1"/>
</dbReference>